<dbReference type="Proteomes" id="UP000008895">
    <property type="component" value="Chromosome"/>
</dbReference>
<feature type="transmembrane region" description="Helical" evidence="1">
    <location>
        <begin position="30"/>
        <end position="47"/>
    </location>
</feature>
<evidence type="ECO:0000256" key="1">
    <source>
        <dbReference type="SAM" id="Phobius"/>
    </source>
</evidence>
<reference evidence="2 3" key="1">
    <citation type="journal article" date="2011" name="J. Bacteriol.">
        <title>Complete genome sequence of the dog commensal and human pathogen Capnocytophaga canimorsus strain 5.</title>
        <authorList>
            <person name="Manfredi P."/>
            <person name="Pagni M."/>
            <person name="Cornelis G.R."/>
        </authorList>
    </citation>
    <scope>NUCLEOTIDE SEQUENCE [LARGE SCALE GENOMIC DNA]</scope>
    <source>
        <strain evidence="3">5</strain>
    </source>
</reference>
<dbReference type="KEGG" id="ccm:Ccan_18870"/>
<organism evidence="2 3">
    <name type="scientific">Capnocytophaga canimorsus (strain 5)</name>
    <dbReference type="NCBI Taxonomy" id="860228"/>
    <lineage>
        <taxon>Bacteria</taxon>
        <taxon>Pseudomonadati</taxon>
        <taxon>Bacteroidota</taxon>
        <taxon>Flavobacteriia</taxon>
        <taxon>Flavobacteriales</taxon>
        <taxon>Flavobacteriaceae</taxon>
        <taxon>Capnocytophaga</taxon>
    </lineage>
</organism>
<evidence type="ECO:0000313" key="2">
    <source>
        <dbReference type="EMBL" id="AEK24003.1"/>
    </source>
</evidence>
<keyword evidence="1" id="KW-0812">Transmembrane</keyword>
<dbReference type="HOGENOM" id="CLU_3150736_0_0_10"/>
<dbReference type="EMBL" id="CP002113">
    <property type="protein sequence ID" value="AEK24003.1"/>
    <property type="molecule type" value="Genomic_DNA"/>
</dbReference>
<keyword evidence="1" id="KW-0472">Membrane</keyword>
<name>F9YT84_CAPCC</name>
<proteinExistence type="predicted"/>
<dbReference type="STRING" id="860228.Ccan_18870"/>
<evidence type="ECO:0000313" key="3">
    <source>
        <dbReference type="Proteomes" id="UP000008895"/>
    </source>
</evidence>
<accession>F9YT84</accession>
<dbReference type="AlphaFoldDB" id="F9YT84"/>
<sequence length="48" mass="5942">MNQKNSFLVNGFKWITRKQHEKTYGFVSNIWMYSYKLMIFPYIFSLLK</sequence>
<keyword evidence="3" id="KW-1185">Reference proteome</keyword>
<keyword evidence="1" id="KW-1133">Transmembrane helix</keyword>
<gene>
    <name evidence="2" type="ordered locus">Ccan_18870</name>
</gene>
<protein>
    <submittedName>
        <fullName evidence="2">Uncharacterized protein</fullName>
    </submittedName>
</protein>